<organism evidence="9 10">
    <name type="scientific">Geodermatophilus aquaeductus</name>
    <dbReference type="NCBI Taxonomy" id="1564161"/>
    <lineage>
        <taxon>Bacteria</taxon>
        <taxon>Bacillati</taxon>
        <taxon>Actinomycetota</taxon>
        <taxon>Actinomycetes</taxon>
        <taxon>Geodermatophilales</taxon>
        <taxon>Geodermatophilaceae</taxon>
        <taxon>Geodermatophilus</taxon>
    </lineage>
</organism>
<dbReference type="InterPro" id="IPR023271">
    <property type="entry name" value="Aquaporin-like"/>
</dbReference>
<dbReference type="InterPro" id="IPR022357">
    <property type="entry name" value="MIP_CS"/>
</dbReference>
<sequence>MTDDGSAAARARASRQQLLRSQGTPNSMLHEFDFWDRRYEGRRLFSELLGTFFLVLVAVGGGMVSARFGGSAVPYGALVVAPALMVAAIILFMGAVSGAHLNPAVSIAFALRGDFPWRRVPAYVVAQLLGAVLATLLLWALLGQQGSAGLTLPGAGISTTTAMLWEVVLTAGLVSTILGVSSGAQQLGPIAAIGVGSYIALAGLWGSPVSGASMNPARSLGPAFVLGDWTAWWAYLLGPVLGAMVAVGFAFVLRGAGGGHSGRDAAQGTLGEDWQTGPVDGTPTAAPAPAAPARGEDGQTGAVVPPQRGEPGGVSRS</sequence>
<feature type="transmembrane region" description="Helical" evidence="8">
    <location>
        <begin position="187"/>
        <end position="206"/>
    </location>
</feature>
<comment type="similarity">
    <text evidence="6">Belongs to the MIP/aquaporin (TC 1.A.8) family.</text>
</comment>
<feature type="transmembrane region" description="Helical" evidence="8">
    <location>
        <begin position="120"/>
        <end position="142"/>
    </location>
</feature>
<keyword evidence="2 6" id="KW-0813">Transport</keyword>
<dbReference type="Gene3D" id="1.20.1080.10">
    <property type="entry name" value="Glycerol uptake facilitator protein"/>
    <property type="match status" value="1"/>
</dbReference>
<evidence type="ECO:0000256" key="6">
    <source>
        <dbReference type="RuleBase" id="RU000477"/>
    </source>
</evidence>
<dbReference type="RefSeq" id="WP_142458736.1">
    <property type="nucleotide sequence ID" value="NZ_FXTJ01000004.1"/>
</dbReference>
<dbReference type="PANTHER" id="PTHR45724">
    <property type="entry name" value="AQUAPORIN NIP2-1"/>
    <property type="match status" value="1"/>
</dbReference>
<dbReference type="GO" id="GO:0016020">
    <property type="term" value="C:membrane"/>
    <property type="evidence" value="ECO:0007669"/>
    <property type="project" value="UniProtKB-SubCell"/>
</dbReference>
<keyword evidence="10" id="KW-1185">Reference proteome</keyword>
<accession>A0A521E1B2</accession>
<keyword evidence="5 8" id="KW-0472">Membrane</keyword>
<evidence type="ECO:0000256" key="5">
    <source>
        <dbReference type="ARBA" id="ARBA00023136"/>
    </source>
</evidence>
<keyword evidence="3 6" id="KW-0812">Transmembrane</keyword>
<evidence type="ECO:0000256" key="2">
    <source>
        <dbReference type="ARBA" id="ARBA00022448"/>
    </source>
</evidence>
<dbReference type="InterPro" id="IPR034294">
    <property type="entry name" value="Aquaporin_transptr"/>
</dbReference>
<evidence type="ECO:0000256" key="1">
    <source>
        <dbReference type="ARBA" id="ARBA00004141"/>
    </source>
</evidence>
<evidence type="ECO:0000256" key="8">
    <source>
        <dbReference type="SAM" id="Phobius"/>
    </source>
</evidence>
<comment type="subcellular location">
    <subcellularLocation>
        <location evidence="1">Membrane</location>
        <topology evidence="1">Multi-pass membrane protein</topology>
    </subcellularLocation>
</comment>
<feature type="compositionally biased region" description="Low complexity" evidence="7">
    <location>
        <begin position="282"/>
        <end position="293"/>
    </location>
</feature>
<feature type="transmembrane region" description="Helical" evidence="8">
    <location>
        <begin position="232"/>
        <end position="253"/>
    </location>
</feature>
<proteinExistence type="inferred from homology"/>
<evidence type="ECO:0000256" key="4">
    <source>
        <dbReference type="ARBA" id="ARBA00022989"/>
    </source>
</evidence>
<evidence type="ECO:0000313" key="10">
    <source>
        <dbReference type="Proteomes" id="UP000317484"/>
    </source>
</evidence>
<evidence type="ECO:0000256" key="3">
    <source>
        <dbReference type="ARBA" id="ARBA00022692"/>
    </source>
</evidence>
<reference evidence="9 10" key="1">
    <citation type="submission" date="2017-05" db="EMBL/GenBank/DDBJ databases">
        <authorList>
            <person name="Varghese N."/>
            <person name="Submissions S."/>
        </authorList>
    </citation>
    <scope>NUCLEOTIDE SEQUENCE [LARGE SCALE GENOMIC DNA]</scope>
    <source>
        <strain evidence="9 10">DSM 46834</strain>
    </source>
</reference>
<dbReference type="AlphaFoldDB" id="A0A521E1B2"/>
<protein>
    <submittedName>
        <fullName evidence="9">Aquaporin Z</fullName>
    </submittedName>
</protein>
<dbReference type="PROSITE" id="PS00221">
    <property type="entry name" value="MIP"/>
    <property type="match status" value="1"/>
</dbReference>
<dbReference type="PANTHER" id="PTHR45724:SF13">
    <property type="entry name" value="AQUAPORIN NIP1-1-RELATED"/>
    <property type="match status" value="1"/>
</dbReference>
<dbReference type="SUPFAM" id="SSF81338">
    <property type="entry name" value="Aquaporin-like"/>
    <property type="match status" value="1"/>
</dbReference>
<dbReference type="EMBL" id="FXTJ01000004">
    <property type="protein sequence ID" value="SMO77759.1"/>
    <property type="molecule type" value="Genomic_DNA"/>
</dbReference>
<feature type="transmembrane region" description="Helical" evidence="8">
    <location>
        <begin position="72"/>
        <end position="99"/>
    </location>
</feature>
<evidence type="ECO:0000313" key="9">
    <source>
        <dbReference type="EMBL" id="SMO77759.1"/>
    </source>
</evidence>
<gene>
    <name evidence="9" type="ORF">SAMN06273567_104122</name>
</gene>
<name>A0A521E1B2_9ACTN</name>
<dbReference type="GO" id="GO:0015267">
    <property type="term" value="F:channel activity"/>
    <property type="evidence" value="ECO:0007669"/>
    <property type="project" value="InterPro"/>
</dbReference>
<keyword evidence="4 8" id="KW-1133">Transmembrane helix</keyword>
<dbReference type="PRINTS" id="PR00783">
    <property type="entry name" value="MINTRINSICP"/>
</dbReference>
<feature type="transmembrane region" description="Helical" evidence="8">
    <location>
        <begin position="162"/>
        <end position="180"/>
    </location>
</feature>
<feature type="region of interest" description="Disordered" evidence="7">
    <location>
        <begin position="262"/>
        <end position="317"/>
    </location>
</feature>
<dbReference type="InterPro" id="IPR000425">
    <property type="entry name" value="MIP"/>
</dbReference>
<dbReference type="Proteomes" id="UP000317484">
    <property type="component" value="Unassembled WGS sequence"/>
</dbReference>
<evidence type="ECO:0000256" key="7">
    <source>
        <dbReference type="SAM" id="MobiDB-lite"/>
    </source>
</evidence>
<dbReference type="Pfam" id="PF00230">
    <property type="entry name" value="MIP"/>
    <property type="match status" value="1"/>
</dbReference>
<feature type="transmembrane region" description="Helical" evidence="8">
    <location>
        <begin position="44"/>
        <end position="66"/>
    </location>
</feature>